<sequence>MHSINKANFAILHWFGLRFEPRFTDLDDQLQELYCCADDPALYEKCLIRPVGQIDRQLIVSEKANIDRIVATLGLKEMTQGTLIRKLCTYTAPNPTRRAIFEFDKLVRSIYTLRYLRDPQLERNVHRSQNRIESYHQLRSTIAQVGGKKELTGRTDIEIEISNQCARLIANAVIYYNSAILSRLLTKYEAACNARALELITQISPAAWRHILLNGHYTFQSDGKVIDLDALVAGLELG</sequence>
<dbReference type="Proteomes" id="UP000494120">
    <property type="component" value="Unassembled WGS sequence"/>
</dbReference>
<evidence type="ECO:0000313" key="3">
    <source>
        <dbReference type="Proteomes" id="UP000494120"/>
    </source>
</evidence>
<organism evidence="2 3">
    <name type="scientific">Burkholderia aenigmatica</name>
    <dbReference type="NCBI Taxonomy" id="2015348"/>
    <lineage>
        <taxon>Bacteria</taxon>
        <taxon>Pseudomonadati</taxon>
        <taxon>Pseudomonadota</taxon>
        <taxon>Betaproteobacteria</taxon>
        <taxon>Burkholderiales</taxon>
        <taxon>Burkholderiaceae</taxon>
        <taxon>Burkholderia</taxon>
        <taxon>Burkholderia cepacia complex</taxon>
    </lineage>
</organism>
<accession>A0ABY6Y2F3</accession>
<protein>
    <submittedName>
        <fullName evidence="2">Transposase Tn3 family protein</fullName>
    </submittedName>
</protein>
<proteinExistence type="predicted"/>
<name>A0ABY6Y2F3_9BURK</name>
<reference evidence="2 3" key="1">
    <citation type="submission" date="2019-09" db="EMBL/GenBank/DDBJ databases">
        <authorList>
            <person name="Depoorter E."/>
        </authorList>
    </citation>
    <scope>NUCLEOTIDE SEQUENCE [LARGE SCALE GENOMIC DNA]</scope>
    <source>
        <strain evidence="2 3">R-17378</strain>
    </source>
</reference>
<keyword evidence="3" id="KW-1185">Reference proteome</keyword>
<feature type="domain" description="Tn3 transposase DDE" evidence="1">
    <location>
        <begin position="1"/>
        <end position="217"/>
    </location>
</feature>
<dbReference type="Pfam" id="PF01526">
    <property type="entry name" value="DDE_Tnp_Tn3"/>
    <property type="match status" value="1"/>
</dbReference>
<dbReference type="InterPro" id="IPR002513">
    <property type="entry name" value="Tn3_Tnp_DDE_dom"/>
</dbReference>
<evidence type="ECO:0000313" key="2">
    <source>
        <dbReference type="EMBL" id="VWD24829.1"/>
    </source>
</evidence>
<evidence type="ECO:0000259" key="1">
    <source>
        <dbReference type="Pfam" id="PF01526"/>
    </source>
</evidence>
<dbReference type="EMBL" id="CABVQG010000035">
    <property type="protein sequence ID" value="VWD24829.1"/>
    <property type="molecule type" value="Genomic_DNA"/>
</dbReference>
<gene>
    <name evidence="2" type="ORF">BLA17378_06881</name>
</gene>
<comment type="caution">
    <text evidence="2">The sequence shown here is derived from an EMBL/GenBank/DDBJ whole genome shotgun (WGS) entry which is preliminary data.</text>
</comment>